<sequence>MIRPINNRRVLTVIPSTTATVAGNKLHLDRKAVDGLAQYASRWNGTVRCIMRKGDEKNIVFGESYDPGDLPFTVDVVPEHSRLTAADVQGAAVVLRAATIILITTFHGSPRRRSSTSSKIRSRPNSTSSGWKKRRRSGA</sequence>
<proteinExistence type="predicted"/>
<dbReference type="Proteomes" id="UP000734218">
    <property type="component" value="Unassembled WGS sequence"/>
</dbReference>
<dbReference type="RefSeq" id="WP_167954132.1">
    <property type="nucleotide sequence ID" value="NZ_JAATJE010000001.1"/>
</dbReference>
<feature type="compositionally biased region" description="Low complexity" evidence="1">
    <location>
        <begin position="115"/>
        <end position="126"/>
    </location>
</feature>
<evidence type="ECO:0000256" key="1">
    <source>
        <dbReference type="SAM" id="MobiDB-lite"/>
    </source>
</evidence>
<evidence type="ECO:0000313" key="3">
    <source>
        <dbReference type="Proteomes" id="UP000734218"/>
    </source>
</evidence>
<organism evidence="2 3">
    <name type="scientific">Sphingomonas jejuensis</name>
    <dbReference type="NCBI Taxonomy" id="904715"/>
    <lineage>
        <taxon>Bacteria</taxon>
        <taxon>Pseudomonadati</taxon>
        <taxon>Pseudomonadota</taxon>
        <taxon>Alphaproteobacteria</taxon>
        <taxon>Sphingomonadales</taxon>
        <taxon>Sphingomonadaceae</taxon>
        <taxon>Sphingomonas</taxon>
    </lineage>
</organism>
<comment type="caution">
    <text evidence="2">The sequence shown here is derived from an EMBL/GenBank/DDBJ whole genome shotgun (WGS) entry which is preliminary data.</text>
</comment>
<name>A0ABX0XLM4_9SPHN</name>
<protein>
    <submittedName>
        <fullName evidence="2">Uncharacterized protein</fullName>
    </submittedName>
</protein>
<evidence type="ECO:0000313" key="2">
    <source>
        <dbReference type="EMBL" id="NJC34271.1"/>
    </source>
</evidence>
<feature type="region of interest" description="Disordered" evidence="1">
    <location>
        <begin position="109"/>
        <end position="139"/>
    </location>
</feature>
<gene>
    <name evidence="2" type="ORF">GGR88_001745</name>
</gene>
<dbReference type="EMBL" id="JAATJE010000001">
    <property type="protein sequence ID" value="NJC34271.1"/>
    <property type="molecule type" value="Genomic_DNA"/>
</dbReference>
<accession>A0ABX0XLM4</accession>
<reference evidence="2 3" key="1">
    <citation type="submission" date="2020-03" db="EMBL/GenBank/DDBJ databases">
        <title>Genomic Encyclopedia of Type Strains, Phase IV (KMG-IV): sequencing the most valuable type-strain genomes for metagenomic binning, comparative biology and taxonomic classification.</title>
        <authorList>
            <person name="Goeker M."/>
        </authorList>
    </citation>
    <scope>NUCLEOTIDE SEQUENCE [LARGE SCALE GENOMIC DNA]</scope>
    <source>
        <strain evidence="2 3">DSM 27651</strain>
    </source>
</reference>
<keyword evidence="3" id="KW-1185">Reference proteome</keyword>